<gene>
    <name evidence="2" type="ORF">HAX54_045844</name>
</gene>
<dbReference type="EMBL" id="JACEIK010007165">
    <property type="protein sequence ID" value="MCE3049817.1"/>
    <property type="molecule type" value="Genomic_DNA"/>
</dbReference>
<accession>A0ABS8WK16</accession>
<sequence length="185" mass="20848">MSIGLMNPPRSWHEKRAKQLINWTKSDPIDKGKGKEKRAAEAEAGSGSDPELEEALRKAKEDEERRGELHRNYHSKEVKKESSENTSKIKPSSFNSVRCPQARTADVQMWTADPSHLVLAVLVLVMRSAIESQNAKRGSQISRIQARLFLFTDSENVAQAQTADRKAWGANGPRLKAVSWPYFFT</sequence>
<comment type="caution">
    <text evidence="2">The sequence shown here is derived from an EMBL/GenBank/DDBJ whole genome shotgun (WGS) entry which is preliminary data.</text>
</comment>
<evidence type="ECO:0000313" key="2">
    <source>
        <dbReference type="EMBL" id="MCE3049817.1"/>
    </source>
</evidence>
<proteinExistence type="predicted"/>
<feature type="compositionally biased region" description="Polar residues" evidence="1">
    <location>
        <begin position="84"/>
        <end position="96"/>
    </location>
</feature>
<evidence type="ECO:0000256" key="1">
    <source>
        <dbReference type="SAM" id="MobiDB-lite"/>
    </source>
</evidence>
<feature type="compositionally biased region" description="Basic and acidic residues" evidence="1">
    <location>
        <begin position="54"/>
        <end position="83"/>
    </location>
</feature>
<feature type="compositionally biased region" description="Basic and acidic residues" evidence="1">
    <location>
        <begin position="27"/>
        <end position="41"/>
    </location>
</feature>
<name>A0ABS8WK16_DATST</name>
<feature type="region of interest" description="Disordered" evidence="1">
    <location>
        <begin position="1"/>
        <end position="96"/>
    </location>
</feature>
<organism evidence="2 3">
    <name type="scientific">Datura stramonium</name>
    <name type="common">Jimsonweed</name>
    <name type="synonym">Common thornapple</name>
    <dbReference type="NCBI Taxonomy" id="4076"/>
    <lineage>
        <taxon>Eukaryota</taxon>
        <taxon>Viridiplantae</taxon>
        <taxon>Streptophyta</taxon>
        <taxon>Embryophyta</taxon>
        <taxon>Tracheophyta</taxon>
        <taxon>Spermatophyta</taxon>
        <taxon>Magnoliopsida</taxon>
        <taxon>eudicotyledons</taxon>
        <taxon>Gunneridae</taxon>
        <taxon>Pentapetalae</taxon>
        <taxon>asterids</taxon>
        <taxon>lamiids</taxon>
        <taxon>Solanales</taxon>
        <taxon>Solanaceae</taxon>
        <taxon>Solanoideae</taxon>
        <taxon>Datureae</taxon>
        <taxon>Datura</taxon>
    </lineage>
</organism>
<dbReference type="Proteomes" id="UP000823775">
    <property type="component" value="Unassembled WGS sequence"/>
</dbReference>
<keyword evidence="3" id="KW-1185">Reference proteome</keyword>
<reference evidence="2 3" key="1">
    <citation type="journal article" date="2021" name="BMC Genomics">
        <title>Datura genome reveals duplications of psychoactive alkaloid biosynthetic genes and high mutation rate following tissue culture.</title>
        <authorList>
            <person name="Rajewski A."/>
            <person name="Carter-House D."/>
            <person name="Stajich J."/>
            <person name="Litt A."/>
        </authorList>
    </citation>
    <scope>NUCLEOTIDE SEQUENCE [LARGE SCALE GENOMIC DNA]</scope>
    <source>
        <strain evidence="2">AR-01</strain>
    </source>
</reference>
<protein>
    <submittedName>
        <fullName evidence="2">Uncharacterized protein</fullName>
    </submittedName>
</protein>
<evidence type="ECO:0000313" key="3">
    <source>
        <dbReference type="Proteomes" id="UP000823775"/>
    </source>
</evidence>